<evidence type="ECO:0000313" key="1">
    <source>
        <dbReference type="EMBL" id="VAX32315.1"/>
    </source>
</evidence>
<reference evidence="1" key="1">
    <citation type="submission" date="2018-06" db="EMBL/GenBank/DDBJ databases">
        <authorList>
            <person name="Zhirakovskaya E."/>
        </authorList>
    </citation>
    <scope>NUCLEOTIDE SEQUENCE</scope>
</reference>
<name>A0A3B1DKV4_9ZZZZ</name>
<accession>A0A3B1DKV4</accession>
<protein>
    <submittedName>
        <fullName evidence="1">Uncharacterized protein</fullName>
    </submittedName>
</protein>
<dbReference type="AlphaFoldDB" id="A0A3B1DKV4"/>
<proteinExistence type="predicted"/>
<gene>
    <name evidence="1" type="ORF">MNBD_NITROSPIRAE01-209</name>
</gene>
<organism evidence="1">
    <name type="scientific">hydrothermal vent metagenome</name>
    <dbReference type="NCBI Taxonomy" id="652676"/>
    <lineage>
        <taxon>unclassified sequences</taxon>
        <taxon>metagenomes</taxon>
        <taxon>ecological metagenomes</taxon>
    </lineage>
</organism>
<dbReference type="EMBL" id="UOGF01000086">
    <property type="protein sequence ID" value="VAX32315.1"/>
    <property type="molecule type" value="Genomic_DNA"/>
</dbReference>
<sequence length="121" mass="13953">MFNDPSRFIEEKLQKKCLSINTIRDGIMAALLLSLQKTVNEKEEPSAYEAWCKKKSSEIRARADEAFAAIDAPSEYPSLKQLKEVTASLKISYNLEQLPETQKTDFEKRCRALFEKFEDDL</sequence>